<dbReference type="EMBL" id="KV744974">
    <property type="protein sequence ID" value="OCK80107.1"/>
    <property type="molecule type" value="Genomic_DNA"/>
</dbReference>
<accession>A0A8E2E9W2</accession>
<dbReference type="AlphaFoldDB" id="A0A8E2E9W2"/>
<evidence type="ECO:0000313" key="3">
    <source>
        <dbReference type="Proteomes" id="UP000250266"/>
    </source>
</evidence>
<gene>
    <name evidence="2" type="ORF">K432DRAFT_443405</name>
</gene>
<proteinExistence type="predicted"/>
<sequence>MVTNNGVKSMRLTKLVYNDVLEMAKILVGLILKRRTRADPIQEMNQQMRDLFSWLCQGNSSSVLSRVISSYTPTIKALSHARQKALIFSHNKTTKTLLVAMDETPGQARLSTAAESAEIAMAIEGLGTTQIMNMPTPSAVLQCIDSCEIVHCICHGVSDHNNPSKSHLILQPDAAGENQEADGKLSVLSISNTNSARSQLAFLSACSTAENPPTGLVDEVIHVASAFQLAGFSHVIGTM</sequence>
<organism evidence="2 3">
    <name type="scientific">Lepidopterella palustris CBS 459.81</name>
    <dbReference type="NCBI Taxonomy" id="1314670"/>
    <lineage>
        <taxon>Eukaryota</taxon>
        <taxon>Fungi</taxon>
        <taxon>Dikarya</taxon>
        <taxon>Ascomycota</taxon>
        <taxon>Pezizomycotina</taxon>
        <taxon>Dothideomycetes</taxon>
        <taxon>Pleosporomycetidae</taxon>
        <taxon>Mytilinidiales</taxon>
        <taxon>Argynnaceae</taxon>
        <taxon>Lepidopterella</taxon>
    </lineage>
</organism>
<dbReference type="OrthoDB" id="9991317at2759"/>
<name>A0A8E2E9W2_9PEZI</name>
<dbReference type="InterPro" id="IPR024983">
    <property type="entry name" value="CHAT_dom"/>
</dbReference>
<dbReference type="Pfam" id="PF12770">
    <property type="entry name" value="CHAT"/>
    <property type="match status" value="1"/>
</dbReference>
<evidence type="ECO:0000259" key="1">
    <source>
        <dbReference type="Pfam" id="PF12770"/>
    </source>
</evidence>
<dbReference type="Proteomes" id="UP000250266">
    <property type="component" value="Unassembled WGS sequence"/>
</dbReference>
<reference evidence="2 3" key="1">
    <citation type="journal article" date="2016" name="Nat. Commun.">
        <title>Ectomycorrhizal ecology is imprinted in the genome of the dominant symbiotic fungus Cenococcum geophilum.</title>
        <authorList>
            <consortium name="DOE Joint Genome Institute"/>
            <person name="Peter M."/>
            <person name="Kohler A."/>
            <person name="Ohm R.A."/>
            <person name="Kuo A."/>
            <person name="Krutzmann J."/>
            <person name="Morin E."/>
            <person name="Arend M."/>
            <person name="Barry K.W."/>
            <person name="Binder M."/>
            <person name="Choi C."/>
            <person name="Clum A."/>
            <person name="Copeland A."/>
            <person name="Grisel N."/>
            <person name="Haridas S."/>
            <person name="Kipfer T."/>
            <person name="LaButti K."/>
            <person name="Lindquist E."/>
            <person name="Lipzen A."/>
            <person name="Maire R."/>
            <person name="Meier B."/>
            <person name="Mihaltcheva S."/>
            <person name="Molinier V."/>
            <person name="Murat C."/>
            <person name="Poggeler S."/>
            <person name="Quandt C.A."/>
            <person name="Sperisen C."/>
            <person name="Tritt A."/>
            <person name="Tisserant E."/>
            <person name="Crous P.W."/>
            <person name="Henrissat B."/>
            <person name="Nehls U."/>
            <person name="Egli S."/>
            <person name="Spatafora J.W."/>
            <person name="Grigoriev I.V."/>
            <person name="Martin F.M."/>
        </authorList>
    </citation>
    <scope>NUCLEOTIDE SEQUENCE [LARGE SCALE GENOMIC DNA]</scope>
    <source>
        <strain evidence="2 3">CBS 459.81</strain>
    </source>
</reference>
<keyword evidence="3" id="KW-1185">Reference proteome</keyword>
<protein>
    <recommendedName>
        <fullName evidence="1">CHAT domain-containing protein</fullName>
    </recommendedName>
</protein>
<feature type="domain" description="CHAT" evidence="1">
    <location>
        <begin position="63"/>
        <end position="238"/>
    </location>
</feature>
<evidence type="ECO:0000313" key="2">
    <source>
        <dbReference type="EMBL" id="OCK80107.1"/>
    </source>
</evidence>